<comment type="caution">
    <text evidence="1">The sequence shown here is derived from an EMBL/GenBank/DDBJ whole genome shotgun (WGS) entry which is preliminary data.</text>
</comment>
<reference evidence="2" key="1">
    <citation type="journal article" date="2022" name="Mol. Ecol. Resour.">
        <title>The genomes of chicory, endive, great burdock and yacon provide insights into Asteraceae palaeo-polyploidization history and plant inulin production.</title>
        <authorList>
            <person name="Fan W."/>
            <person name="Wang S."/>
            <person name="Wang H."/>
            <person name="Wang A."/>
            <person name="Jiang F."/>
            <person name="Liu H."/>
            <person name="Zhao H."/>
            <person name="Xu D."/>
            <person name="Zhang Y."/>
        </authorList>
    </citation>
    <scope>NUCLEOTIDE SEQUENCE [LARGE SCALE GENOMIC DNA]</scope>
    <source>
        <strain evidence="2">cv. Punajuju</strain>
    </source>
</reference>
<evidence type="ECO:0000313" key="1">
    <source>
        <dbReference type="EMBL" id="KAI3737506.1"/>
    </source>
</evidence>
<organism evidence="1 2">
    <name type="scientific">Cichorium intybus</name>
    <name type="common">Chicory</name>
    <dbReference type="NCBI Taxonomy" id="13427"/>
    <lineage>
        <taxon>Eukaryota</taxon>
        <taxon>Viridiplantae</taxon>
        <taxon>Streptophyta</taxon>
        <taxon>Embryophyta</taxon>
        <taxon>Tracheophyta</taxon>
        <taxon>Spermatophyta</taxon>
        <taxon>Magnoliopsida</taxon>
        <taxon>eudicotyledons</taxon>
        <taxon>Gunneridae</taxon>
        <taxon>Pentapetalae</taxon>
        <taxon>asterids</taxon>
        <taxon>campanulids</taxon>
        <taxon>Asterales</taxon>
        <taxon>Asteraceae</taxon>
        <taxon>Cichorioideae</taxon>
        <taxon>Cichorieae</taxon>
        <taxon>Cichoriinae</taxon>
        <taxon>Cichorium</taxon>
    </lineage>
</organism>
<name>A0ACB9CTB0_CICIN</name>
<gene>
    <name evidence="1" type="ORF">L2E82_27510</name>
</gene>
<protein>
    <submittedName>
        <fullName evidence="1">Uncharacterized protein</fullName>
    </submittedName>
</protein>
<keyword evidence="2" id="KW-1185">Reference proteome</keyword>
<evidence type="ECO:0000313" key="2">
    <source>
        <dbReference type="Proteomes" id="UP001055811"/>
    </source>
</evidence>
<reference evidence="1 2" key="2">
    <citation type="journal article" date="2022" name="Mol. Ecol. Resour.">
        <title>The genomes of chicory, endive, great burdock and yacon provide insights into Asteraceae paleo-polyploidization history and plant inulin production.</title>
        <authorList>
            <person name="Fan W."/>
            <person name="Wang S."/>
            <person name="Wang H."/>
            <person name="Wang A."/>
            <person name="Jiang F."/>
            <person name="Liu H."/>
            <person name="Zhao H."/>
            <person name="Xu D."/>
            <person name="Zhang Y."/>
        </authorList>
    </citation>
    <scope>NUCLEOTIDE SEQUENCE [LARGE SCALE GENOMIC DNA]</scope>
    <source>
        <strain evidence="2">cv. Punajuju</strain>
        <tissue evidence="1">Leaves</tissue>
    </source>
</reference>
<sequence length="75" mass="8600">MPSKRFLKEVVNKDLNIIKHSYVKVSKRNNENSRQQEKSITSLWSPASSMFAILQAQATKSDDLSLEQLLCSFKI</sequence>
<proteinExistence type="predicted"/>
<accession>A0ACB9CTB0</accession>
<dbReference type="Proteomes" id="UP001055811">
    <property type="component" value="Linkage Group LG05"/>
</dbReference>
<dbReference type="EMBL" id="CM042013">
    <property type="protein sequence ID" value="KAI3737506.1"/>
    <property type="molecule type" value="Genomic_DNA"/>
</dbReference>